<keyword evidence="13" id="KW-0406">Ion transport</keyword>
<feature type="compositionally biased region" description="Acidic residues" evidence="18">
    <location>
        <begin position="437"/>
        <end position="446"/>
    </location>
</feature>
<dbReference type="PANTHER" id="PTHR10846:SF41">
    <property type="entry name" value="SODIUM_POTASSIUM_CALCIUM EXCHANGER 2"/>
    <property type="match status" value="1"/>
</dbReference>
<evidence type="ECO:0000313" key="22">
    <source>
        <dbReference type="Proteomes" id="UP000694393"/>
    </source>
</evidence>
<dbReference type="GO" id="GO:0060291">
    <property type="term" value="P:long-term synaptic potentiation"/>
    <property type="evidence" value="ECO:0007669"/>
    <property type="project" value="TreeGrafter"/>
</dbReference>
<evidence type="ECO:0000256" key="16">
    <source>
        <dbReference type="ARBA" id="ARBA00023201"/>
    </source>
</evidence>
<dbReference type="GO" id="GO:0015293">
    <property type="term" value="F:symporter activity"/>
    <property type="evidence" value="ECO:0007669"/>
    <property type="project" value="UniProtKB-KW"/>
</dbReference>
<keyword evidence="16" id="KW-0915">Sodium</keyword>
<evidence type="ECO:0000256" key="14">
    <source>
        <dbReference type="ARBA" id="ARBA00023136"/>
    </source>
</evidence>
<feature type="compositionally biased region" description="Basic and acidic residues" evidence="18">
    <location>
        <begin position="306"/>
        <end position="322"/>
    </location>
</feature>
<dbReference type="InterPro" id="IPR004837">
    <property type="entry name" value="NaCa_Exmemb"/>
</dbReference>
<evidence type="ECO:0000256" key="17">
    <source>
        <dbReference type="ARBA" id="ARBA00033627"/>
    </source>
</evidence>
<dbReference type="GO" id="GO:0005886">
    <property type="term" value="C:plasma membrane"/>
    <property type="evidence" value="ECO:0007669"/>
    <property type="project" value="UniProtKB-SubCell"/>
</dbReference>
<evidence type="ECO:0000256" key="19">
    <source>
        <dbReference type="SAM" id="Phobius"/>
    </source>
</evidence>
<evidence type="ECO:0000259" key="20">
    <source>
        <dbReference type="Pfam" id="PF01699"/>
    </source>
</evidence>
<feature type="transmembrane region" description="Helical" evidence="19">
    <location>
        <begin position="620"/>
        <end position="639"/>
    </location>
</feature>
<keyword evidence="3" id="KW-0813">Transport</keyword>
<feature type="transmembrane region" description="Helical" evidence="19">
    <location>
        <begin position="206"/>
        <end position="228"/>
    </location>
</feature>
<dbReference type="AlphaFoldDB" id="A0A8C8RLY3"/>
<dbReference type="InterPro" id="IPR044880">
    <property type="entry name" value="NCX_ion-bd_dom_sf"/>
</dbReference>
<evidence type="ECO:0000256" key="8">
    <source>
        <dbReference type="ARBA" id="ARBA00022737"/>
    </source>
</evidence>
<dbReference type="Ensembl" id="ENSPCET00000007809.1">
    <property type="protein sequence ID" value="ENSPCEP00000007541.1"/>
    <property type="gene ID" value="ENSPCEG00000006030.1"/>
</dbReference>
<evidence type="ECO:0000256" key="18">
    <source>
        <dbReference type="SAM" id="MobiDB-lite"/>
    </source>
</evidence>
<feature type="transmembrane region" description="Helical" evidence="19">
    <location>
        <begin position="459"/>
        <end position="476"/>
    </location>
</feature>
<keyword evidence="5" id="KW-0633">Potassium transport</keyword>
<keyword evidence="11" id="KW-0630">Potassium</keyword>
<dbReference type="Gene3D" id="1.20.1420.30">
    <property type="entry name" value="NCX, central ion-binding region"/>
    <property type="match status" value="2"/>
</dbReference>
<comment type="catalytic activity">
    <reaction evidence="17">
        <text>Ca(2+)(out) + K(+)(out) + 4 Na(+)(in) = Ca(2+)(in) + K(+)(in) + 4 Na(+)(out)</text>
        <dbReference type="Rhea" id="RHEA:69967"/>
        <dbReference type="ChEBI" id="CHEBI:29101"/>
        <dbReference type="ChEBI" id="CHEBI:29103"/>
        <dbReference type="ChEBI" id="CHEBI:29108"/>
    </reaction>
</comment>
<feature type="transmembrane region" description="Helical" evidence="19">
    <location>
        <begin position="240"/>
        <end position="259"/>
    </location>
</feature>
<evidence type="ECO:0000256" key="10">
    <source>
        <dbReference type="ARBA" id="ARBA00022847"/>
    </source>
</evidence>
<evidence type="ECO:0000256" key="13">
    <source>
        <dbReference type="ARBA" id="ARBA00023065"/>
    </source>
</evidence>
<evidence type="ECO:0000256" key="11">
    <source>
        <dbReference type="ARBA" id="ARBA00022958"/>
    </source>
</evidence>
<organism evidence="21 22">
    <name type="scientific">Pelusios castaneus</name>
    <name type="common">West African mud turtle</name>
    <dbReference type="NCBI Taxonomy" id="367368"/>
    <lineage>
        <taxon>Eukaryota</taxon>
        <taxon>Metazoa</taxon>
        <taxon>Chordata</taxon>
        <taxon>Craniata</taxon>
        <taxon>Vertebrata</taxon>
        <taxon>Euteleostomi</taxon>
        <taxon>Archelosauria</taxon>
        <taxon>Testudinata</taxon>
        <taxon>Testudines</taxon>
        <taxon>Pleurodira</taxon>
        <taxon>Pelomedusidae</taxon>
        <taxon>Pelusios</taxon>
    </lineage>
</organism>
<keyword evidence="14 19" id="KW-0472">Membrane</keyword>
<accession>A0A8C8RLY3</accession>
<dbReference type="Proteomes" id="UP000694393">
    <property type="component" value="Unplaced"/>
</dbReference>
<evidence type="ECO:0000256" key="7">
    <source>
        <dbReference type="ARBA" id="ARBA00022692"/>
    </source>
</evidence>
<keyword evidence="4" id="KW-0050">Antiport</keyword>
<feature type="domain" description="Sodium/calcium exchanger membrane region" evidence="20">
    <location>
        <begin position="141"/>
        <end position="282"/>
    </location>
</feature>
<dbReference type="PANTHER" id="PTHR10846">
    <property type="entry name" value="SODIUM/POTASSIUM/CALCIUM EXCHANGER"/>
    <property type="match status" value="1"/>
</dbReference>
<feature type="transmembrane region" description="Helical" evidence="19">
    <location>
        <begin position="557"/>
        <end position="578"/>
    </location>
</feature>
<keyword evidence="22" id="KW-1185">Reference proteome</keyword>
<feature type="transmembrane region" description="Helical" evidence="19">
    <location>
        <begin position="136"/>
        <end position="155"/>
    </location>
</feature>
<feature type="compositionally biased region" description="Polar residues" evidence="18">
    <location>
        <begin position="323"/>
        <end position="338"/>
    </location>
</feature>
<evidence type="ECO:0000256" key="9">
    <source>
        <dbReference type="ARBA" id="ARBA00022837"/>
    </source>
</evidence>
<feature type="transmembrane region" description="Helical" evidence="19">
    <location>
        <begin position="176"/>
        <end position="200"/>
    </location>
</feature>
<feature type="transmembrane region" description="Helical" evidence="19">
    <location>
        <begin position="36"/>
        <end position="60"/>
    </location>
</feature>
<name>A0A8C8RLY3_9SAUR</name>
<dbReference type="GO" id="GO:0005262">
    <property type="term" value="F:calcium channel activity"/>
    <property type="evidence" value="ECO:0007669"/>
    <property type="project" value="TreeGrafter"/>
</dbReference>
<evidence type="ECO:0000256" key="4">
    <source>
        <dbReference type="ARBA" id="ARBA00022449"/>
    </source>
</evidence>
<dbReference type="FunFam" id="1.20.1420.30:FF:000004">
    <property type="entry name" value="Sodium/potassium/calcium exchanger 2 isoform 1"/>
    <property type="match status" value="1"/>
</dbReference>
<feature type="region of interest" description="Disordered" evidence="18">
    <location>
        <begin position="414"/>
        <end position="447"/>
    </location>
</feature>
<dbReference type="NCBIfam" id="TIGR00367">
    <property type="entry name" value="calcium/sodium antiporter"/>
    <property type="match status" value="1"/>
</dbReference>
<evidence type="ECO:0000256" key="6">
    <source>
        <dbReference type="ARBA" id="ARBA00022568"/>
    </source>
</evidence>
<keyword evidence="7 19" id="KW-0812">Transmembrane</keyword>
<evidence type="ECO:0000256" key="12">
    <source>
        <dbReference type="ARBA" id="ARBA00022989"/>
    </source>
</evidence>
<feature type="domain" description="Sodium/calcium exchanger membrane region" evidence="20">
    <location>
        <begin position="489"/>
        <end position="637"/>
    </location>
</feature>
<evidence type="ECO:0000256" key="15">
    <source>
        <dbReference type="ARBA" id="ARBA00023180"/>
    </source>
</evidence>
<evidence type="ECO:0000256" key="2">
    <source>
        <dbReference type="ARBA" id="ARBA00005364"/>
    </source>
</evidence>
<protein>
    <submittedName>
        <fullName evidence="21">Solute carrier family 24 member 2</fullName>
    </submittedName>
</protein>
<reference evidence="21" key="2">
    <citation type="submission" date="2025-09" db="UniProtKB">
        <authorList>
            <consortium name="Ensembl"/>
        </authorList>
    </citation>
    <scope>IDENTIFICATION</scope>
</reference>
<feature type="region of interest" description="Disordered" evidence="18">
    <location>
        <begin position="306"/>
        <end position="338"/>
    </location>
</feature>
<dbReference type="InterPro" id="IPR004481">
    <property type="entry name" value="K/Na/Ca-exchanger"/>
</dbReference>
<keyword evidence="12 19" id="KW-1133">Transmembrane helix</keyword>
<evidence type="ECO:0000256" key="3">
    <source>
        <dbReference type="ARBA" id="ARBA00022448"/>
    </source>
</evidence>
<keyword evidence="15" id="KW-0325">Glycoprotein</keyword>
<evidence type="ECO:0000256" key="5">
    <source>
        <dbReference type="ARBA" id="ARBA00022538"/>
    </source>
</evidence>
<dbReference type="FunFam" id="1.20.1420.30:FF:000002">
    <property type="entry name" value="Sodium/potassium/calcium exchanger 2 isoform 1"/>
    <property type="match status" value="1"/>
</dbReference>
<feature type="transmembrane region" description="Helical" evidence="19">
    <location>
        <begin position="590"/>
        <end position="613"/>
    </location>
</feature>
<comment type="subcellular location">
    <subcellularLocation>
        <location evidence="1">Cell membrane</location>
        <topology evidence="1">Multi-pass membrane protein</topology>
    </subcellularLocation>
</comment>
<dbReference type="Pfam" id="PF01699">
    <property type="entry name" value="Na_Ca_ex"/>
    <property type="match status" value="2"/>
</dbReference>
<evidence type="ECO:0000256" key="1">
    <source>
        <dbReference type="ARBA" id="ARBA00004651"/>
    </source>
</evidence>
<keyword evidence="9" id="KW-0106">Calcium</keyword>
<feature type="transmembrane region" description="Helical" evidence="19">
    <location>
        <begin position="523"/>
        <end position="545"/>
    </location>
</feature>
<proteinExistence type="inferred from homology"/>
<dbReference type="GO" id="GO:0098703">
    <property type="term" value="P:calcium ion import across plasma membrane"/>
    <property type="evidence" value="ECO:0007669"/>
    <property type="project" value="UniProtKB-ARBA"/>
</dbReference>
<keyword evidence="10" id="KW-0769">Symport</keyword>
<keyword evidence="6" id="KW-0109">Calcium transport</keyword>
<dbReference type="GO" id="GO:0008273">
    <property type="term" value="F:calcium, potassium:sodium antiporter activity"/>
    <property type="evidence" value="ECO:0007669"/>
    <property type="project" value="TreeGrafter"/>
</dbReference>
<keyword evidence="8" id="KW-0677">Repeat</keyword>
<evidence type="ECO:0000313" key="21">
    <source>
        <dbReference type="Ensembl" id="ENSPCEP00000007541.1"/>
    </source>
</evidence>
<sequence length="650" mass="72879">MTLSKNIAASILEEWCLEEPLFEGRRHQNVRKKLRLIRIIGLFMSIMAICTFSLSISAFFKMEPHSTEMTRSLGSQKLMHGHQRTLLDYKGQNENGTVGSPISMKYETEHNNATEEHAKGEYPEDLFSLAERRRGAVVLHIIGMIYMFIALAIVCDEFFVPSLTVITEKLVISDDVAGATFMAAGGSAPELFTSLIGVFISHSNVGIGTIVGSAVFNILFVIGMCALFSREILNLTWWPLFRDVSFYIMDLILLIIFFLDNLIMWWESLTLLTAYFCYVTFMKFNVQVEECVKNFLNRNKVEKVTTAESEQKSPNAGDKDEQTLTTKPRLQRGGSSASLHNSLMRNSIFQLMIHTLDPLAEELGSYGKLKYYDTMTEEGKFKEKASILHKIAKKKCQVEDSERRNGAVNHAVEVEVTPPNDGSGPVQNGNIAHGIEENSEDDEEEQPLSLAWPDTLRKQLTYLAVFPIVFPLWITLPDVRKPSSRKYFPVTFFGAITWIAVFSYLMVWWAHQVGETIGISEEIMGLTILAAGTSIPDLITSVIVARKGLGDMAVSSSVGSNIFDITVGLPLPWLLYASINSFSPVTVSSNGLFCAIVLLFIMLLFVILSIALCKWRMNKFLGITMFGLYFMFLIISVLLEDKVILCPISI</sequence>
<dbReference type="GO" id="GO:0006874">
    <property type="term" value="P:intracellular calcium ion homeostasis"/>
    <property type="evidence" value="ECO:0007669"/>
    <property type="project" value="TreeGrafter"/>
</dbReference>
<reference evidence="21" key="1">
    <citation type="submission" date="2025-08" db="UniProtKB">
        <authorList>
            <consortium name="Ensembl"/>
        </authorList>
    </citation>
    <scope>IDENTIFICATION</scope>
</reference>
<comment type="similarity">
    <text evidence="2">Belongs to the Ca(2+):cation antiporter (CaCA) (TC 2.A.19) family. SLC24A subfamily.</text>
</comment>
<dbReference type="GO" id="GO:0060292">
    <property type="term" value="P:long-term synaptic depression"/>
    <property type="evidence" value="ECO:0007669"/>
    <property type="project" value="TreeGrafter"/>
</dbReference>
<feature type="transmembrane region" description="Helical" evidence="19">
    <location>
        <begin position="488"/>
        <end position="511"/>
    </location>
</feature>
<keyword evidence="16" id="KW-0739">Sodium transport</keyword>